<dbReference type="Gene3D" id="1.25.40.10">
    <property type="entry name" value="Tetratricopeptide repeat domain"/>
    <property type="match status" value="1"/>
</dbReference>
<dbReference type="PANTHER" id="PTHR43628">
    <property type="entry name" value="ACTIVATOR OF C KINASE PROTEIN 1-RELATED"/>
    <property type="match status" value="1"/>
</dbReference>
<feature type="region of interest" description="Disordered" evidence="1">
    <location>
        <begin position="1"/>
        <end position="29"/>
    </location>
</feature>
<organism evidence="3 4">
    <name type="scientific">Seminavis robusta</name>
    <dbReference type="NCBI Taxonomy" id="568900"/>
    <lineage>
        <taxon>Eukaryota</taxon>
        <taxon>Sar</taxon>
        <taxon>Stramenopiles</taxon>
        <taxon>Ochrophyta</taxon>
        <taxon>Bacillariophyta</taxon>
        <taxon>Bacillariophyceae</taxon>
        <taxon>Bacillariophycidae</taxon>
        <taxon>Naviculales</taxon>
        <taxon>Naviculaceae</taxon>
        <taxon>Seminavis</taxon>
    </lineage>
</organism>
<dbReference type="InterPro" id="IPR013083">
    <property type="entry name" value="Znf_RING/FYVE/PHD"/>
</dbReference>
<evidence type="ECO:0000313" key="3">
    <source>
        <dbReference type="EMBL" id="CAB9521008.1"/>
    </source>
</evidence>
<dbReference type="SUPFAM" id="SSF57850">
    <property type="entry name" value="RING/U-box"/>
    <property type="match status" value="1"/>
</dbReference>
<name>A0A9N8HSC9_9STRA</name>
<reference evidence="3" key="1">
    <citation type="submission" date="2020-06" db="EMBL/GenBank/DDBJ databases">
        <authorList>
            <consortium name="Plant Systems Biology data submission"/>
        </authorList>
    </citation>
    <scope>NUCLEOTIDE SEQUENCE</scope>
    <source>
        <strain evidence="3">D6</strain>
    </source>
</reference>
<protein>
    <submittedName>
        <fullName evidence="3">Sel1 domain protein repeat-containing protein</fullName>
    </submittedName>
</protein>
<dbReference type="GO" id="GO:0016567">
    <property type="term" value="P:protein ubiquitination"/>
    <property type="evidence" value="ECO:0007669"/>
    <property type="project" value="InterPro"/>
</dbReference>
<dbReference type="SMART" id="SM00504">
    <property type="entry name" value="Ubox"/>
    <property type="match status" value="1"/>
</dbReference>
<dbReference type="Proteomes" id="UP001153069">
    <property type="component" value="Unassembled WGS sequence"/>
</dbReference>
<keyword evidence="4" id="KW-1185">Reference proteome</keyword>
<proteinExistence type="predicted"/>
<accession>A0A9N8HSC9</accession>
<dbReference type="EMBL" id="CAICTM010001152">
    <property type="protein sequence ID" value="CAB9521008.1"/>
    <property type="molecule type" value="Genomic_DNA"/>
</dbReference>
<dbReference type="PANTHER" id="PTHR43628:SF1">
    <property type="entry name" value="CHITIN SYNTHASE REGULATORY FACTOR 2-RELATED"/>
    <property type="match status" value="1"/>
</dbReference>
<feature type="domain" description="U-box" evidence="2">
    <location>
        <begin position="26"/>
        <end position="115"/>
    </location>
</feature>
<dbReference type="Gene3D" id="3.30.40.10">
    <property type="entry name" value="Zinc/RING finger domain, C3HC4 (zinc finger)"/>
    <property type="match status" value="1"/>
</dbReference>
<dbReference type="InterPro" id="IPR011990">
    <property type="entry name" value="TPR-like_helical_dom_sf"/>
</dbReference>
<dbReference type="AlphaFoldDB" id="A0A9N8HSC9"/>
<evidence type="ECO:0000256" key="1">
    <source>
        <dbReference type="SAM" id="MobiDB-lite"/>
    </source>
</evidence>
<gene>
    <name evidence="3" type="ORF">SEMRO_1154_G247120.1</name>
</gene>
<dbReference type="OrthoDB" id="2148946at2759"/>
<comment type="caution">
    <text evidence="3">The sequence shown here is derived from an EMBL/GenBank/DDBJ whole genome shotgun (WGS) entry which is preliminary data.</text>
</comment>
<evidence type="ECO:0000259" key="2">
    <source>
        <dbReference type="PROSITE" id="PS51698"/>
    </source>
</evidence>
<dbReference type="InterPro" id="IPR003613">
    <property type="entry name" value="Ubox_domain"/>
</dbReference>
<dbReference type="Pfam" id="PF04564">
    <property type="entry name" value="U-box"/>
    <property type="match status" value="1"/>
</dbReference>
<dbReference type="SUPFAM" id="SSF81901">
    <property type="entry name" value="HCP-like"/>
    <property type="match status" value="1"/>
</dbReference>
<dbReference type="Pfam" id="PF08238">
    <property type="entry name" value="Sel1"/>
    <property type="match status" value="2"/>
</dbReference>
<evidence type="ECO:0000313" key="4">
    <source>
        <dbReference type="Proteomes" id="UP001153069"/>
    </source>
</evidence>
<dbReference type="InterPro" id="IPR006597">
    <property type="entry name" value="Sel1-like"/>
</dbReference>
<dbReference type="GO" id="GO:0004842">
    <property type="term" value="F:ubiquitin-protein transferase activity"/>
    <property type="evidence" value="ECO:0007669"/>
    <property type="project" value="InterPro"/>
</dbReference>
<dbReference type="PROSITE" id="PS51698">
    <property type="entry name" value="U_BOX"/>
    <property type="match status" value="1"/>
</dbReference>
<sequence>MESSKPKRKASLEEDQQPSNKCPKKSPTDDLICPITLELPWDPVIAEDGRVYERESIEEHIENKQGDLRSPITNGKMGSKLCPANWVHNHIDTLVEFGVIDGDLADKWNEKVKQKKEMEELLKKAEGGDARAMYDLGVNYQYGSDGFKKDPKAAFQWAMMYISMAAGQGSDWAAYELGMALADGLHGVIKDKAEAIRWLEEAVGDCRYKHLSLPAKNQARETLNELKAQTSD</sequence>
<dbReference type="InterPro" id="IPR052945">
    <property type="entry name" value="Mitotic_Regulator"/>
</dbReference>